<gene>
    <name evidence="1" type="ORF">EDB81DRAFT_834031</name>
</gene>
<dbReference type="Proteomes" id="UP000738349">
    <property type="component" value="Unassembled WGS sequence"/>
</dbReference>
<dbReference type="EMBL" id="JAGMUV010000052">
    <property type="protein sequence ID" value="KAH7109368.1"/>
    <property type="molecule type" value="Genomic_DNA"/>
</dbReference>
<dbReference type="CDD" id="cd16449">
    <property type="entry name" value="RING-HC"/>
    <property type="match status" value="1"/>
</dbReference>
<organism evidence="1 2">
    <name type="scientific">Dactylonectria macrodidyma</name>
    <dbReference type="NCBI Taxonomy" id="307937"/>
    <lineage>
        <taxon>Eukaryota</taxon>
        <taxon>Fungi</taxon>
        <taxon>Dikarya</taxon>
        <taxon>Ascomycota</taxon>
        <taxon>Pezizomycotina</taxon>
        <taxon>Sordariomycetes</taxon>
        <taxon>Hypocreomycetidae</taxon>
        <taxon>Hypocreales</taxon>
        <taxon>Nectriaceae</taxon>
        <taxon>Dactylonectria</taxon>
    </lineage>
</organism>
<dbReference type="InterPro" id="IPR013083">
    <property type="entry name" value="Znf_RING/FYVE/PHD"/>
</dbReference>
<protein>
    <submittedName>
        <fullName evidence="1">Uncharacterized protein</fullName>
    </submittedName>
</protein>
<evidence type="ECO:0000313" key="1">
    <source>
        <dbReference type="EMBL" id="KAH7109368.1"/>
    </source>
</evidence>
<dbReference type="SUPFAM" id="SSF57850">
    <property type="entry name" value="RING/U-box"/>
    <property type="match status" value="1"/>
</dbReference>
<name>A0A9P9I695_9HYPO</name>
<keyword evidence="2" id="KW-1185">Reference proteome</keyword>
<sequence>MYHNENQMEKRCGQCLTYLNPGPKLRRLNSEFLLCDACGDLQSLEGHLMVRQYDWEGDCAICYEEDITVVFLACWNGSSPTLVGHTLCYTCAHGLGIYRTGSALLLPEQPVKCPYCVREVIHAVQAASEVVVLDEPEVVAVLKVLLTQRGQQQVKARLMDLNEIWMELQELGETQQRVAVQMFENKYGI</sequence>
<accession>A0A9P9I695</accession>
<reference evidence="1" key="1">
    <citation type="journal article" date="2021" name="Nat. Commun.">
        <title>Genetic determinants of endophytism in the Arabidopsis root mycobiome.</title>
        <authorList>
            <person name="Mesny F."/>
            <person name="Miyauchi S."/>
            <person name="Thiergart T."/>
            <person name="Pickel B."/>
            <person name="Atanasova L."/>
            <person name="Karlsson M."/>
            <person name="Huettel B."/>
            <person name="Barry K.W."/>
            <person name="Haridas S."/>
            <person name="Chen C."/>
            <person name="Bauer D."/>
            <person name="Andreopoulos W."/>
            <person name="Pangilinan J."/>
            <person name="LaButti K."/>
            <person name="Riley R."/>
            <person name="Lipzen A."/>
            <person name="Clum A."/>
            <person name="Drula E."/>
            <person name="Henrissat B."/>
            <person name="Kohler A."/>
            <person name="Grigoriev I.V."/>
            <person name="Martin F.M."/>
            <person name="Hacquard S."/>
        </authorList>
    </citation>
    <scope>NUCLEOTIDE SEQUENCE</scope>
    <source>
        <strain evidence="1">MPI-CAGE-AT-0147</strain>
    </source>
</reference>
<dbReference type="AlphaFoldDB" id="A0A9P9I695"/>
<evidence type="ECO:0000313" key="2">
    <source>
        <dbReference type="Proteomes" id="UP000738349"/>
    </source>
</evidence>
<proteinExistence type="predicted"/>
<dbReference type="Gene3D" id="3.30.40.10">
    <property type="entry name" value="Zinc/RING finger domain, C3HC4 (zinc finger)"/>
    <property type="match status" value="1"/>
</dbReference>
<comment type="caution">
    <text evidence="1">The sequence shown here is derived from an EMBL/GenBank/DDBJ whole genome shotgun (WGS) entry which is preliminary data.</text>
</comment>